<reference evidence="8" key="1">
    <citation type="submission" date="2022-01" db="EMBL/GenBank/DDBJ databases">
        <authorList>
            <person name="King R."/>
        </authorList>
    </citation>
    <scope>NUCLEOTIDE SEQUENCE</scope>
</reference>
<dbReference type="Proteomes" id="UP001153737">
    <property type="component" value="Chromosome 3"/>
</dbReference>
<dbReference type="GO" id="GO:0005762">
    <property type="term" value="C:mitochondrial large ribosomal subunit"/>
    <property type="evidence" value="ECO:0007669"/>
    <property type="project" value="TreeGrafter"/>
</dbReference>
<dbReference type="Gene3D" id="3.30.780.10">
    <property type="entry name" value="SUI1-like domain"/>
    <property type="match status" value="1"/>
</dbReference>
<organism evidence="8 9">
    <name type="scientific">Phaedon cochleariae</name>
    <name type="common">Mustard beetle</name>
    <dbReference type="NCBI Taxonomy" id="80249"/>
    <lineage>
        <taxon>Eukaryota</taxon>
        <taxon>Metazoa</taxon>
        <taxon>Ecdysozoa</taxon>
        <taxon>Arthropoda</taxon>
        <taxon>Hexapoda</taxon>
        <taxon>Insecta</taxon>
        <taxon>Pterygota</taxon>
        <taxon>Neoptera</taxon>
        <taxon>Endopterygota</taxon>
        <taxon>Coleoptera</taxon>
        <taxon>Polyphaga</taxon>
        <taxon>Cucujiformia</taxon>
        <taxon>Chrysomeloidea</taxon>
        <taxon>Chrysomelidae</taxon>
        <taxon>Chrysomelinae</taxon>
        <taxon>Chrysomelini</taxon>
        <taxon>Phaedon</taxon>
    </lineage>
</organism>
<proteinExistence type="inferred from homology"/>
<dbReference type="PANTHER" id="PTHR13477:SF0">
    <property type="entry name" value="LARGE RIBOSOMAL SUBUNIT PROTEIN ML49"/>
    <property type="match status" value="1"/>
</dbReference>
<accession>A0A9P0GU10</accession>
<evidence type="ECO:0000256" key="6">
    <source>
        <dbReference type="ARBA" id="ARBA00035191"/>
    </source>
</evidence>
<dbReference type="PANTHER" id="PTHR13477">
    <property type="entry name" value="MITOCHONDRIAL 39S RIBOSOMAL PROTEIN L49"/>
    <property type="match status" value="1"/>
</dbReference>
<evidence type="ECO:0000313" key="8">
    <source>
        <dbReference type="EMBL" id="CAH1160240.1"/>
    </source>
</evidence>
<dbReference type="AlphaFoldDB" id="A0A9P0GU10"/>
<evidence type="ECO:0000313" key="9">
    <source>
        <dbReference type="Proteomes" id="UP001153737"/>
    </source>
</evidence>
<dbReference type="InterPro" id="IPR007740">
    <property type="entry name" value="Ribosomal_mL49"/>
</dbReference>
<evidence type="ECO:0000256" key="5">
    <source>
        <dbReference type="ARBA" id="ARBA00023274"/>
    </source>
</evidence>
<dbReference type="GO" id="GO:0003735">
    <property type="term" value="F:structural constituent of ribosome"/>
    <property type="evidence" value="ECO:0007669"/>
    <property type="project" value="InterPro"/>
</dbReference>
<reference evidence="8" key="2">
    <citation type="submission" date="2022-10" db="EMBL/GenBank/DDBJ databases">
        <authorList>
            <consortium name="ENA_rothamsted_submissions"/>
            <consortium name="culmorum"/>
            <person name="King R."/>
        </authorList>
    </citation>
    <scope>NUCLEOTIDE SEQUENCE</scope>
</reference>
<keyword evidence="4" id="KW-0496">Mitochondrion</keyword>
<name>A0A9P0GU10_PHACE</name>
<dbReference type="FunFam" id="3.30.780.10:FF:000009">
    <property type="entry name" value="39S ribosomal protein L49, mitochondrial"/>
    <property type="match status" value="1"/>
</dbReference>
<sequence length="177" mass="20859">MAMAFASIISSKFSYSCAILKSQTKQLIRYSSYKSSQFLEDVETNRKYDITRDPDEWNSVERILPPTTVPEPIKKKSYPSGWKPSAVNLNHMSYYIERTKNHMLPVYLKLCARGTRRHTLVRKVKGDIFEMEKQLLKFLQKESFKPIRSQVNEFAGYIRMNGDFVNATKFWLEQKHF</sequence>
<dbReference type="EMBL" id="OU896709">
    <property type="protein sequence ID" value="CAH1160240.1"/>
    <property type="molecule type" value="Genomic_DNA"/>
</dbReference>
<protein>
    <recommendedName>
        <fullName evidence="6">Large ribosomal subunit protein mL49</fullName>
    </recommendedName>
    <alternativeName>
        <fullName evidence="7">39S ribosomal protein L49, mitochondrial</fullName>
    </alternativeName>
</protein>
<dbReference type="GO" id="GO:0006412">
    <property type="term" value="P:translation"/>
    <property type="evidence" value="ECO:0007669"/>
    <property type="project" value="InterPro"/>
</dbReference>
<evidence type="ECO:0000256" key="3">
    <source>
        <dbReference type="ARBA" id="ARBA00022980"/>
    </source>
</evidence>
<evidence type="ECO:0000256" key="4">
    <source>
        <dbReference type="ARBA" id="ARBA00023128"/>
    </source>
</evidence>
<evidence type="ECO:0000256" key="2">
    <source>
        <dbReference type="ARBA" id="ARBA00005677"/>
    </source>
</evidence>
<gene>
    <name evidence="8" type="ORF">PHAECO_LOCUS7499</name>
</gene>
<comment type="subcellular location">
    <subcellularLocation>
        <location evidence="1">Mitochondrion</location>
    </subcellularLocation>
</comment>
<dbReference type="Pfam" id="PF05046">
    <property type="entry name" value="Img2"/>
    <property type="match status" value="1"/>
</dbReference>
<evidence type="ECO:0000256" key="1">
    <source>
        <dbReference type="ARBA" id="ARBA00004173"/>
    </source>
</evidence>
<comment type="similarity">
    <text evidence="2">Belongs to the mitochondrion-specific ribosomal protein mL49 family.</text>
</comment>
<dbReference type="OrthoDB" id="19439at2759"/>
<evidence type="ECO:0000256" key="7">
    <source>
        <dbReference type="ARBA" id="ARBA00035545"/>
    </source>
</evidence>
<keyword evidence="3" id="KW-0689">Ribosomal protein</keyword>
<keyword evidence="5" id="KW-0687">Ribonucleoprotein</keyword>
<keyword evidence="9" id="KW-1185">Reference proteome</keyword>